<feature type="chain" id="PRO_5042874204" evidence="1">
    <location>
        <begin position="30"/>
        <end position="132"/>
    </location>
</feature>
<reference evidence="2 3" key="1">
    <citation type="journal article" date="2024" name="Plant J.">
        <title>Genome sequences and population genomics reveal climatic adaptation and genomic divergence between two closely related sweetgum species.</title>
        <authorList>
            <person name="Xu W.Q."/>
            <person name="Ren C.Q."/>
            <person name="Zhang X.Y."/>
            <person name="Comes H.P."/>
            <person name="Liu X.H."/>
            <person name="Li Y.G."/>
            <person name="Kettle C.J."/>
            <person name="Jalonen R."/>
            <person name="Gaisberger H."/>
            <person name="Ma Y.Z."/>
            <person name="Qiu Y.X."/>
        </authorList>
    </citation>
    <scope>NUCLEOTIDE SEQUENCE [LARGE SCALE GENOMIC DNA]</scope>
    <source>
        <strain evidence="2">Hangzhou</strain>
    </source>
</reference>
<comment type="caution">
    <text evidence="2">The sequence shown here is derived from an EMBL/GenBank/DDBJ whole genome shotgun (WGS) entry which is preliminary data.</text>
</comment>
<evidence type="ECO:0000313" key="2">
    <source>
        <dbReference type="EMBL" id="KAK9282507.1"/>
    </source>
</evidence>
<gene>
    <name evidence="2" type="ORF">L1049_005427</name>
</gene>
<keyword evidence="1" id="KW-0732">Signal</keyword>
<name>A0AAP0RPX1_LIQFO</name>
<protein>
    <submittedName>
        <fullName evidence="2">Uncharacterized protein</fullName>
    </submittedName>
</protein>
<accession>A0AAP0RPX1</accession>
<dbReference type="Proteomes" id="UP001415857">
    <property type="component" value="Unassembled WGS sequence"/>
</dbReference>
<feature type="signal peptide" evidence="1">
    <location>
        <begin position="1"/>
        <end position="29"/>
    </location>
</feature>
<sequence>MKWVSPVMLFHSFLELLLPFNLLIWHGSSRKLWEKMASEDFVVHSDLITDSSSAACSSCQSENDKRAAQVTMWCPMIGPRSSQHTEGLDIWISWVQPCLMLRTSAARFGRGLSFYYGKKHSFWTCSSLLTAQ</sequence>
<evidence type="ECO:0000313" key="3">
    <source>
        <dbReference type="Proteomes" id="UP001415857"/>
    </source>
</evidence>
<dbReference type="AlphaFoldDB" id="A0AAP0RPX1"/>
<keyword evidence="3" id="KW-1185">Reference proteome</keyword>
<evidence type="ECO:0000256" key="1">
    <source>
        <dbReference type="SAM" id="SignalP"/>
    </source>
</evidence>
<dbReference type="EMBL" id="JBBPBK010000007">
    <property type="protein sequence ID" value="KAK9282507.1"/>
    <property type="molecule type" value="Genomic_DNA"/>
</dbReference>
<organism evidence="2 3">
    <name type="scientific">Liquidambar formosana</name>
    <name type="common">Formosan gum</name>
    <dbReference type="NCBI Taxonomy" id="63359"/>
    <lineage>
        <taxon>Eukaryota</taxon>
        <taxon>Viridiplantae</taxon>
        <taxon>Streptophyta</taxon>
        <taxon>Embryophyta</taxon>
        <taxon>Tracheophyta</taxon>
        <taxon>Spermatophyta</taxon>
        <taxon>Magnoliopsida</taxon>
        <taxon>eudicotyledons</taxon>
        <taxon>Gunneridae</taxon>
        <taxon>Pentapetalae</taxon>
        <taxon>Saxifragales</taxon>
        <taxon>Altingiaceae</taxon>
        <taxon>Liquidambar</taxon>
    </lineage>
</organism>
<proteinExistence type="predicted"/>